<comment type="caution">
    <text evidence="2">The sequence shown here is derived from an EMBL/GenBank/DDBJ whole genome shotgun (WGS) entry which is preliminary data.</text>
</comment>
<sequence length="197" mass="21183">MVSHDRIDAQHRRGTGGMWGWFTTSLLGVLCLTLAPAAAAQGGAIWRCGNEYTNQPGPNPAARGCREVQGGNVTIVEGTRPGGGQSGDKPANAPVPARAVASGARAPSERVEPEQQRQRDAEARRILEQELRRAEERLQRARADYADGRPPPLATENADTAAYQARVQELRARVERAEADVAAIRREMGRLGGADGR</sequence>
<gene>
    <name evidence="2" type="ORF">Tchar_01197</name>
</gene>
<proteinExistence type="predicted"/>
<protein>
    <recommendedName>
        <fullName evidence="4">DUF4124 domain-containing protein</fullName>
    </recommendedName>
</protein>
<reference evidence="2 3" key="1">
    <citation type="submission" date="2019-07" db="EMBL/GenBank/DDBJ databases">
        <title>Tepidimonas charontis SPSP-6 draft genome.</title>
        <authorList>
            <person name="Da Costa M.S."/>
            <person name="Froufe H.J.C."/>
            <person name="Egas C."/>
            <person name="Albuquerque L."/>
        </authorList>
    </citation>
    <scope>NUCLEOTIDE SEQUENCE [LARGE SCALE GENOMIC DNA]</scope>
    <source>
        <strain evidence="2 3">SPSP-6</strain>
    </source>
</reference>
<evidence type="ECO:0008006" key="4">
    <source>
        <dbReference type="Google" id="ProtNLM"/>
    </source>
</evidence>
<organism evidence="2 3">
    <name type="scientific">Tepidimonas charontis</name>
    <dbReference type="NCBI Taxonomy" id="2267262"/>
    <lineage>
        <taxon>Bacteria</taxon>
        <taxon>Pseudomonadati</taxon>
        <taxon>Pseudomonadota</taxon>
        <taxon>Betaproteobacteria</taxon>
        <taxon>Burkholderiales</taxon>
        <taxon>Tepidimonas</taxon>
    </lineage>
</organism>
<accession>A0A554XFT3</accession>
<name>A0A554XFT3_9BURK</name>
<dbReference type="EMBL" id="VJON01000015">
    <property type="protein sequence ID" value="TSE34693.1"/>
    <property type="molecule type" value="Genomic_DNA"/>
</dbReference>
<dbReference type="Proteomes" id="UP000318294">
    <property type="component" value="Unassembled WGS sequence"/>
</dbReference>
<evidence type="ECO:0000313" key="2">
    <source>
        <dbReference type="EMBL" id="TSE34693.1"/>
    </source>
</evidence>
<feature type="compositionally biased region" description="Basic and acidic residues" evidence="1">
    <location>
        <begin position="107"/>
        <end position="122"/>
    </location>
</feature>
<feature type="compositionally biased region" description="Low complexity" evidence="1">
    <location>
        <begin position="90"/>
        <end position="101"/>
    </location>
</feature>
<dbReference type="AlphaFoldDB" id="A0A554XFT3"/>
<evidence type="ECO:0000313" key="3">
    <source>
        <dbReference type="Proteomes" id="UP000318294"/>
    </source>
</evidence>
<keyword evidence="3" id="KW-1185">Reference proteome</keyword>
<feature type="region of interest" description="Disordered" evidence="1">
    <location>
        <begin position="78"/>
        <end position="122"/>
    </location>
</feature>
<evidence type="ECO:0000256" key="1">
    <source>
        <dbReference type="SAM" id="MobiDB-lite"/>
    </source>
</evidence>